<dbReference type="GO" id="GO:0000049">
    <property type="term" value="F:tRNA binding"/>
    <property type="evidence" value="ECO:0007669"/>
    <property type="project" value="InterPro"/>
</dbReference>
<keyword evidence="5" id="KW-1185">Reference proteome</keyword>
<dbReference type="InterPro" id="IPR019407">
    <property type="entry name" value="CTU2"/>
</dbReference>
<dbReference type="AlphaFoldDB" id="A0AAN9UA97"/>
<dbReference type="InterPro" id="IPR014729">
    <property type="entry name" value="Rossmann-like_a/b/a_fold"/>
</dbReference>
<dbReference type="Gene3D" id="3.40.50.620">
    <property type="entry name" value="HUPs"/>
    <property type="match status" value="1"/>
</dbReference>
<evidence type="ECO:0000256" key="3">
    <source>
        <dbReference type="SAM" id="MobiDB-lite"/>
    </source>
</evidence>
<dbReference type="Proteomes" id="UP001320245">
    <property type="component" value="Unassembled WGS sequence"/>
</dbReference>
<protein>
    <submittedName>
        <fullName evidence="4">Cytoplasmic tRNA 2-thiolation protein 2</fullName>
    </submittedName>
</protein>
<organism evidence="4 5">
    <name type="scientific">Cytospora paraplurivora</name>
    <dbReference type="NCBI Taxonomy" id="2898453"/>
    <lineage>
        <taxon>Eukaryota</taxon>
        <taxon>Fungi</taxon>
        <taxon>Dikarya</taxon>
        <taxon>Ascomycota</taxon>
        <taxon>Pezizomycotina</taxon>
        <taxon>Sordariomycetes</taxon>
        <taxon>Sordariomycetidae</taxon>
        <taxon>Diaporthales</taxon>
        <taxon>Cytosporaceae</taxon>
        <taxon>Cytospora</taxon>
    </lineage>
</organism>
<dbReference type="EMBL" id="JAJSPL020000016">
    <property type="protein sequence ID" value="KAK7742064.1"/>
    <property type="molecule type" value="Genomic_DNA"/>
</dbReference>
<dbReference type="PANTHER" id="PTHR20882">
    <property type="entry name" value="CYTOPLASMIC TRNA 2-THIOLATION PROTEIN 2"/>
    <property type="match status" value="1"/>
</dbReference>
<comment type="caution">
    <text evidence="4">The sequence shown here is derived from an EMBL/GenBank/DDBJ whole genome shotgun (WGS) entry which is preliminary data.</text>
</comment>
<feature type="region of interest" description="Disordered" evidence="3">
    <location>
        <begin position="71"/>
        <end position="91"/>
    </location>
</feature>
<dbReference type="GO" id="GO:0002143">
    <property type="term" value="P:tRNA wobble position uridine thiolation"/>
    <property type="evidence" value="ECO:0007669"/>
    <property type="project" value="TreeGrafter"/>
</dbReference>
<name>A0AAN9UA97_9PEZI</name>
<dbReference type="PANTHER" id="PTHR20882:SF14">
    <property type="entry name" value="CYTOPLASMIC TRNA 2-THIOLATION PROTEIN 2"/>
    <property type="match status" value="1"/>
</dbReference>
<dbReference type="GO" id="GO:0016783">
    <property type="term" value="F:sulfurtransferase activity"/>
    <property type="evidence" value="ECO:0007669"/>
    <property type="project" value="TreeGrafter"/>
</dbReference>
<evidence type="ECO:0000256" key="1">
    <source>
        <dbReference type="ARBA" id="ARBA00022490"/>
    </source>
</evidence>
<gene>
    <name evidence="4" type="primary">CTU2</name>
    <name evidence="4" type="ORF">SLS53_004650</name>
</gene>
<accession>A0AAN9UA97</accession>
<reference evidence="4 5" key="1">
    <citation type="journal article" date="2023" name="PLoS ONE">
        <title>Cytospora paraplurivora sp. nov. isolated from orchards with fruit tree decline syndrome in Ontario, Canada.</title>
        <authorList>
            <person name="Ilyukhin E."/>
            <person name="Nguyen H.D.T."/>
            <person name="Castle A.J."/>
            <person name="Ellouze W."/>
        </authorList>
    </citation>
    <scope>NUCLEOTIDE SEQUENCE [LARGE SCALE GENOMIC DNA]</scope>
    <source>
        <strain evidence="4 5">FDS-564</strain>
    </source>
</reference>
<evidence type="ECO:0000313" key="5">
    <source>
        <dbReference type="Proteomes" id="UP001320245"/>
    </source>
</evidence>
<dbReference type="Pfam" id="PF10288">
    <property type="entry name" value="CTU2"/>
    <property type="match status" value="1"/>
</dbReference>
<keyword evidence="1" id="KW-0963">Cytoplasm</keyword>
<evidence type="ECO:0000256" key="2">
    <source>
        <dbReference type="ARBA" id="ARBA00022694"/>
    </source>
</evidence>
<evidence type="ECO:0000313" key="4">
    <source>
        <dbReference type="EMBL" id="KAK7742064.1"/>
    </source>
</evidence>
<dbReference type="GO" id="GO:0005829">
    <property type="term" value="C:cytosol"/>
    <property type="evidence" value="ECO:0007669"/>
    <property type="project" value="TreeGrafter"/>
</dbReference>
<keyword evidence="2" id="KW-0819">tRNA processing</keyword>
<sequence>MKAVKRLEVLGKEIGAAPTQTKKIFVGLSFGASSASLVNMLDESIQNQLKKRPTPAYEPVIVHVDTDLSPAASGTATATDDSSDTLVSSPPSQRLLDRFSERYPGLRFARIPMTAILRPGVNSTIDWSALPIAPSGLEGDGHDGRGSKEELRDFFARLPSNTSRADVTRLFVRHILVSTAVRDGAHALLLGDSTTALAELTLGETAKGRGFSLPWMVGDGPQTIRYYNAPRPREGGAAAADGREAATGEVVATLPIYYPLREIFRNELVIYTGLVTPPLTELLVSPETGAGSAVVSHKDVSIDDVMSRYFQDVEENYPSIVANVVRTTAKLERLGAEHGEACCGLCGMGLDELGDERWRGEIGDDGGGEYGQLCYGCQRAMRN</sequence>
<proteinExistence type="predicted"/>